<keyword evidence="7" id="KW-0812">Transmembrane</keyword>
<protein>
    <recommendedName>
        <fullName evidence="2">histidine kinase</fullName>
        <ecNumber evidence="2">2.7.13.3</ecNumber>
    </recommendedName>
</protein>
<dbReference type="RefSeq" id="WP_117396413.1">
    <property type="nucleotide sequence ID" value="NZ_CP021330.1"/>
</dbReference>
<dbReference type="PANTHER" id="PTHR44936">
    <property type="entry name" value="SENSOR PROTEIN CREC"/>
    <property type="match status" value="1"/>
</dbReference>
<dbReference type="KEGG" id="mmyr:MXMO3_03067"/>
<dbReference type="SUPFAM" id="SSF47384">
    <property type="entry name" value="Homodimeric domain of signal transducing histidine kinase"/>
    <property type="match status" value="1"/>
</dbReference>
<evidence type="ECO:0000313" key="9">
    <source>
        <dbReference type="EMBL" id="AVX05573.1"/>
    </source>
</evidence>
<keyword evidence="10" id="KW-1185">Reference proteome</keyword>
<evidence type="ECO:0000256" key="5">
    <source>
        <dbReference type="ARBA" id="ARBA00022777"/>
    </source>
</evidence>
<organism evidence="9 10">
    <name type="scientific">Maritalea myrionectae</name>
    <dbReference type="NCBI Taxonomy" id="454601"/>
    <lineage>
        <taxon>Bacteria</taxon>
        <taxon>Pseudomonadati</taxon>
        <taxon>Pseudomonadota</taxon>
        <taxon>Alphaproteobacteria</taxon>
        <taxon>Hyphomicrobiales</taxon>
        <taxon>Devosiaceae</taxon>
        <taxon>Maritalea</taxon>
    </lineage>
</organism>
<keyword evidence="5" id="KW-0418">Kinase</keyword>
<dbReference type="Pfam" id="PF02518">
    <property type="entry name" value="HATPase_c"/>
    <property type="match status" value="1"/>
</dbReference>
<proteinExistence type="predicted"/>
<dbReference type="Gene3D" id="6.10.340.10">
    <property type="match status" value="1"/>
</dbReference>
<dbReference type="CDD" id="cd00075">
    <property type="entry name" value="HATPase"/>
    <property type="match status" value="1"/>
</dbReference>
<evidence type="ECO:0000256" key="7">
    <source>
        <dbReference type="SAM" id="Phobius"/>
    </source>
</evidence>
<comment type="catalytic activity">
    <reaction evidence="1">
        <text>ATP + protein L-histidine = ADP + protein N-phospho-L-histidine.</text>
        <dbReference type="EC" id="2.7.13.3"/>
    </reaction>
</comment>
<gene>
    <name evidence="9" type="ORF">MXMO3_03067</name>
</gene>
<dbReference type="EMBL" id="CP021330">
    <property type="protein sequence ID" value="AVX05573.1"/>
    <property type="molecule type" value="Genomic_DNA"/>
</dbReference>
<dbReference type="InterPro" id="IPR003594">
    <property type="entry name" value="HATPase_dom"/>
</dbReference>
<evidence type="ECO:0000313" key="10">
    <source>
        <dbReference type="Proteomes" id="UP000258927"/>
    </source>
</evidence>
<evidence type="ECO:0000256" key="3">
    <source>
        <dbReference type="ARBA" id="ARBA00022679"/>
    </source>
</evidence>
<keyword evidence="7" id="KW-0472">Membrane</keyword>
<evidence type="ECO:0000256" key="1">
    <source>
        <dbReference type="ARBA" id="ARBA00000085"/>
    </source>
</evidence>
<keyword evidence="3" id="KW-0808">Transferase</keyword>
<dbReference type="SMART" id="SM00387">
    <property type="entry name" value="HATPase_c"/>
    <property type="match status" value="1"/>
</dbReference>
<dbReference type="PANTHER" id="PTHR44936:SF10">
    <property type="entry name" value="SENSOR PROTEIN RSTB"/>
    <property type="match status" value="1"/>
</dbReference>
<evidence type="ECO:0000256" key="2">
    <source>
        <dbReference type="ARBA" id="ARBA00012438"/>
    </source>
</evidence>
<keyword evidence="7" id="KW-1133">Transmembrane helix</keyword>
<dbReference type="PRINTS" id="PR00344">
    <property type="entry name" value="BCTRLSENSOR"/>
</dbReference>
<accession>A0A2R4MI09</accession>
<dbReference type="AlphaFoldDB" id="A0A2R4MI09"/>
<dbReference type="EC" id="2.7.13.3" evidence="2"/>
<keyword evidence="6" id="KW-0067">ATP-binding</keyword>
<dbReference type="InterPro" id="IPR004358">
    <property type="entry name" value="Sig_transdc_His_kin-like_C"/>
</dbReference>
<dbReference type="PROSITE" id="PS50109">
    <property type="entry name" value="HIS_KIN"/>
    <property type="match status" value="1"/>
</dbReference>
<name>A0A2R4MI09_9HYPH</name>
<dbReference type="SUPFAM" id="SSF55874">
    <property type="entry name" value="ATPase domain of HSP90 chaperone/DNA topoisomerase II/histidine kinase"/>
    <property type="match status" value="1"/>
</dbReference>
<feature type="transmembrane region" description="Helical" evidence="7">
    <location>
        <begin position="173"/>
        <end position="197"/>
    </location>
</feature>
<dbReference type="Proteomes" id="UP000258927">
    <property type="component" value="Chromosome"/>
</dbReference>
<dbReference type="Gene3D" id="3.30.565.10">
    <property type="entry name" value="Histidine kinase-like ATPase, C-terminal domain"/>
    <property type="match status" value="1"/>
</dbReference>
<keyword evidence="4" id="KW-0547">Nucleotide-binding</keyword>
<feature type="transmembrane region" description="Helical" evidence="7">
    <location>
        <begin position="12"/>
        <end position="37"/>
    </location>
</feature>
<dbReference type="InterPro" id="IPR050980">
    <property type="entry name" value="2C_sensor_his_kinase"/>
</dbReference>
<sequence length="473" mass="52560">MANEQIDAPKRVIFGLSMKLITMIIAMIMVVEVLIYLPSVANFRINWMDDRVHVAGVAARVIETVPDTMDLTPDTVSKLLSSAQAEALVVRTQGQSQLIERADMPMPVAAYAADTRERAPLDLIGRALEVLFFGSNRTMRVIGVPMDNQDVVVEVLVNEALLREELITYSRNIFWLSLLVASFTSFAIFLFLNGLLIRPITRLTRNMISFRQDPDDARKIIIPSERGDEVGVAERELAAMESNLFAMLKQKQHLADLGLAVAKINHDLRNTLGAAQLLSDQVANLDDPHVQRLAPRLVHTLDRAINFCQSVLDYGRHKSVAPRFEPVDLRALLDECATDAAVRMHPEIEWHNQVEDDVIIRVDPDQIARVLTNLLKNAREALEPLSLQDGQNLSISATLIANDQQVRLFIEDNGPGLSPRAKENLFRAFEGSGRAGGTGLGLAIAKELVEAHGGQLNYIETEKGTKFEICLPR</sequence>
<evidence type="ECO:0000256" key="4">
    <source>
        <dbReference type="ARBA" id="ARBA00022741"/>
    </source>
</evidence>
<dbReference type="InterPro" id="IPR005467">
    <property type="entry name" value="His_kinase_dom"/>
</dbReference>
<reference evidence="9 10" key="1">
    <citation type="submission" date="2017-05" db="EMBL/GenBank/DDBJ databases">
        <title>Genome Analysis of Maritalea myrionectae HL2708#5.</title>
        <authorList>
            <consortium name="Cotde Inc.-PKNU"/>
            <person name="Jang D."/>
            <person name="Oh H.-M."/>
        </authorList>
    </citation>
    <scope>NUCLEOTIDE SEQUENCE [LARGE SCALE GENOMIC DNA]</scope>
    <source>
        <strain evidence="9 10">HL2708#5</strain>
    </source>
</reference>
<dbReference type="InterPro" id="IPR036890">
    <property type="entry name" value="HATPase_C_sf"/>
</dbReference>
<dbReference type="GO" id="GO:0005524">
    <property type="term" value="F:ATP binding"/>
    <property type="evidence" value="ECO:0007669"/>
    <property type="project" value="UniProtKB-KW"/>
</dbReference>
<dbReference type="InterPro" id="IPR036097">
    <property type="entry name" value="HisK_dim/P_sf"/>
</dbReference>
<feature type="domain" description="Histidine kinase" evidence="8">
    <location>
        <begin position="263"/>
        <end position="473"/>
    </location>
</feature>
<evidence type="ECO:0000259" key="8">
    <source>
        <dbReference type="PROSITE" id="PS50109"/>
    </source>
</evidence>
<dbReference type="GO" id="GO:0000155">
    <property type="term" value="F:phosphorelay sensor kinase activity"/>
    <property type="evidence" value="ECO:0007669"/>
    <property type="project" value="InterPro"/>
</dbReference>
<evidence type="ECO:0000256" key="6">
    <source>
        <dbReference type="ARBA" id="ARBA00022840"/>
    </source>
</evidence>
<dbReference type="STRING" id="1122213.GCA_000423365_00759"/>